<keyword evidence="9" id="KW-1185">Reference proteome</keyword>
<dbReference type="InterPro" id="IPR043135">
    <property type="entry name" value="Fur_C"/>
</dbReference>
<evidence type="ECO:0000256" key="3">
    <source>
        <dbReference type="ARBA" id="ARBA00022833"/>
    </source>
</evidence>
<dbReference type="InterPro" id="IPR002481">
    <property type="entry name" value="FUR"/>
</dbReference>
<evidence type="ECO:0000256" key="4">
    <source>
        <dbReference type="ARBA" id="ARBA00023015"/>
    </source>
</evidence>
<evidence type="ECO:0000256" key="2">
    <source>
        <dbReference type="ARBA" id="ARBA00022491"/>
    </source>
</evidence>
<feature type="region of interest" description="Disordered" evidence="7">
    <location>
        <begin position="1"/>
        <end position="24"/>
    </location>
</feature>
<gene>
    <name evidence="8" type="ORF">FE251_07740</name>
</gene>
<accession>A0ABX5VNL7</accession>
<evidence type="ECO:0000256" key="7">
    <source>
        <dbReference type="SAM" id="MobiDB-lite"/>
    </source>
</evidence>
<dbReference type="Pfam" id="PF01475">
    <property type="entry name" value="FUR"/>
    <property type="match status" value="1"/>
</dbReference>
<name>A0ABX5VNL7_9MICO</name>
<proteinExistence type="inferred from homology"/>
<protein>
    <submittedName>
        <fullName evidence="8">Transcriptional repressor</fullName>
    </submittedName>
</protein>
<dbReference type="PANTHER" id="PTHR33202:SF7">
    <property type="entry name" value="FERRIC UPTAKE REGULATION PROTEIN"/>
    <property type="match status" value="1"/>
</dbReference>
<organism evidence="8 9">
    <name type="scientific">Georgenia wutianyii</name>
    <dbReference type="NCBI Taxonomy" id="2585135"/>
    <lineage>
        <taxon>Bacteria</taxon>
        <taxon>Bacillati</taxon>
        <taxon>Actinomycetota</taxon>
        <taxon>Actinomycetes</taxon>
        <taxon>Micrococcales</taxon>
        <taxon>Bogoriellaceae</taxon>
        <taxon>Georgenia</taxon>
    </lineage>
</organism>
<dbReference type="EMBL" id="CP040899">
    <property type="protein sequence ID" value="QDB79271.1"/>
    <property type="molecule type" value="Genomic_DNA"/>
</dbReference>
<dbReference type="InterPro" id="IPR036388">
    <property type="entry name" value="WH-like_DNA-bd_sf"/>
</dbReference>
<evidence type="ECO:0000256" key="6">
    <source>
        <dbReference type="ARBA" id="ARBA00023163"/>
    </source>
</evidence>
<keyword evidence="3" id="KW-0862">Zinc</keyword>
<comment type="similarity">
    <text evidence="1">Belongs to the Fur family.</text>
</comment>
<evidence type="ECO:0000313" key="8">
    <source>
        <dbReference type="EMBL" id="QDB79271.1"/>
    </source>
</evidence>
<keyword evidence="6" id="KW-0804">Transcription</keyword>
<dbReference type="InterPro" id="IPR036390">
    <property type="entry name" value="WH_DNA-bd_sf"/>
</dbReference>
<dbReference type="SUPFAM" id="SSF46785">
    <property type="entry name" value="Winged helix' DNA-binding domain"/>
    <property type="match status" value="1"/>
</dbReference>
<keyword evidence="2" id="KW-0678">Repressor</keyword>
<keyword evidence="4" id="KW-0805">Transcription regulation</keyword>
<evidence type="ECO:0000256" key="5">
    <source>
        <dbReference type="ARBA" id="ARBA00023125"/>
    </source>
</evidence>
<reference evidence="8 9" key="1">
    <citation type="submission" date="2019-05" db="EMBL/GenBank/DDBJ databases">
        <title>Georgenia *** sp. nov., and Georgenia *** sp. nov., isolated from the intestinal contents of plateau pika (Ochotona curzoniae) in the Qinghai-Tibet plateau of China.</title>
        <authorList>
            <person name="Tian Z."/>
        </authorList>
    </citation>
    <scope>NUCLEOTIDE SEQUENCE [LARGE SCALE GENOMIC DNA]</scope>
    <source>
        <strain evidence="8 9">Z294</strain>
    </source>
</reference>
<keyword evidence="5" id="KW-0238">DNA-binding</keyword>
<dbReference type="Gene3D" id="3.30.1490.190">
    <property type="match status" value="1"/>
</dbReference>
<dbReference type="Gene3D" id="1.10.10.10">
    <property type="entry name" value="Winged helix-like DNA-binding domain superfamily/Winged helix DNA-binding domain"/>
    <property type="match status" value="1"/>
</dbReference>
<dbReference type="Proteomes" id="UP000313948">
    <property type="component" value="Chromosome"/>
</dbReference>
<evidence type="ECO:0000313" key="9">
    <source>
        <dbReference type="Proteomes" id="UP000313948"/>
    </source>
</evidence>
<sequence length="163" mass="17380">MRPMSSTAREVEHDHVHHAAGPRSAQAAVAALRARGERITSGRRAVLDVLSASADHLTAEEVVAALGDSTVHRATVYRTLDLLVAAGVVAYRRLPGGATSYHLAATGEGYEHLHGYCHRCGTVVVLPADALDDVGELLRRAGFRLDARHSDLVGLCERCVSPD</sequence>
<dbReference type="PANTHER" id="PTHR33202">
    <property type="entry name" value="ZINC UPTAKE REGULATION PROTEIN"/>
    <property type="match status" value="1"/>
</dbReference>
<dbReference type="CDD" id="cd07153">
    <property type="entry name" value="Fur_like"/>
    <property type="match status" value="1"/>
</dbReference>
<evidence type="ECO:0000256" key="1">
    <source>
        <dbReference type="ARBA" id="ARBA00007957"/>
    </source>
</evidence>